<dbReference type="InterPro" id="IPR011833">
    <property type="entry name" value="Glycg_phsphrylas"/>
</dbReference>
<dbReference type="SUPFAM" id="SSF53756">
    <property type="entry name" value="UDP-Glycosyltransferase/glycogen phosphorylase"/>
    <property type="match status" value="1"/>
</dbReference>
<dbReference type="PANTHER" id="PTHR11468">
    <property type="entry name" value="GLYCOGEN PHOSPHORYLASE"/>
    <property type="match status" value="1"/>
</dbReference>
<keyword evidence="12" id="KW-1185">Reference proteome</keyword>
<dbReference type="InterPro" id="IPR035090">
    <property type="entry name" value="Pyridoxal_P_attach_site"/>
</dbReference>
<dbReference type="Pfam" id="PF00343">
    <property type="entry name" value="Phosphorylase"/>
    <property type="match status" value="1"/>
</dbReference>
<comment type="function">
    <text evidence="10">Allosteric enzyme that catalyzes the rate-limiting step in glycogen catabolism, the phosphorolytic cleavage of glycogen to produce glucose-1-phosphate, and plays a central role in maintaining cellular and organismal glucose homeostasis.</text>
</comment>
<dbReference type="FunFam" id="3.40.50.2000:FF:000149">
    <property type="entry name" value="Glycogen phosphorylase, muscle form"/>
    <property type="match status" value="1"/>
</dbReference>
<evidence type="ECO:0000256" key="8">
    <source>
        <dbReference type="ARBA" id="ARBA00025174"/>
    </source>
</evidence>
<comment type="cofactor">
    <cofactor evidence="2 10">
        <name>pyridoxal 5'-phosphate</name>
        <dbReference type="ChEBI" id="CHEBI:597326"/>
    </cofactor>
</comment>
<evidence type="ECO:0000256" key="4">
    <source>
        <dbReference type="ARBA" id="ARBA00022676"/>
    </source>
</evidence>
<dbReference type="KEGG" id="cad:Curi_c06000"/>
<dbReference type="RefSeq" id="WP_014966811.1">
    <property type="nucleotide sequence ID" value="NC_018664.1"/>
</dbReference>
<dbReference type="Gene3D" id="3.40.50.2000">
    <property type="entry name" value="Glycogen Phosphorylase B"/>
    <property type="match status" value="2"/>
</dbReference>
<dbReference type="GO" id="GO:0005737">
    <property type="term" value="C:cytoplasm"/>
    <property type="evidence" value="ECO:0007669"/>
    <property type="project" value="TreeGrafter"/>
</dbReference>
<dbReference type="PATRIC" id="fig|1128398.3.peg.633"/>
<evidence type="ECO:0000313" key="12">
    <source>
        <dbReference type="Proteomes" id="UP000006094"/>
    </source>
</evidence>
<evidence type="ECO:0000256" key="5">
    <source>
        <dbReference type="ARBA" id="ARBA00022679"/>
    </source>
</evidence>
<dbReference type="GO" id="GO:0005980">
    <property type="term" value="P:glycogen catabolic process"/>
    <property type="evidence" value="ECO:0007669"/>
    <property type="project" value="TreeGrafter"/>
</dbReference>
<dbReference type="OrthoDB" id="9760804at2"/>
<protein>
    <recommendedName>
        <fullName evidence="10">Alpha-1,4 glucan phosphorylase</fullName>
        <ecNumber evidence="10">2.4.1.1</ecNumber>
    </recommendedName>
</protein>
<dbReference type="EC" id="2.4.1.1" evidence="10"/>
<dbReference type="PIRSF" id="PIRSF000460">
    <property type="entry name" value="Pprylas_GlgP"/>
    <property type="match status" value="1"/>
</dbReference>
<dbReference type="HOGENOM" id="CLU_010198_1_1_9"/>
<comment type="function">
    <text evidence="8">Phosphorylase is an important allosteric enzyme in carbohydrate metabolism. Enzymes from different sources differ in their regulatory mechanisms and in their natural substrates. However, all known phosphorylases share catalytic and structural properties.</text>
</comment>
<dbReference type="PANTHER" id="PTHR11468:SF3">
    <property type="entry name" value="GLYCOGEN PHOSPHORYLASE, LIVER FORM"/>
    <property type="match status" value="1"/>
</dbReference>
<dbReference type="GO" id="GO:0008184">
    <property type="term" value="F:glycogen phosphorylase activity"/>
    <property type="evidence" value="ECO:0007669"/>
    <property type="project" value="InterPro"/>
</dbReference>
<dbReference type="EMBL" id="CP003326">
    <property type="protein sequence ID" value="AFS77674.1"/>
    <property type="molecule type" value="Genomic_DNA"/>
</dbReference>
<feature type="modified residue" description="N6-(pyridoxal phosphate)lysine" evidence="9">
    <location>
        <position position="654"/>
    </location>
</feature>
<comment type="similarity">
    <text evidence="3 10">Belongs to the glycogen phosphorylase family.</text>
</comment>
<organism evidence="11 12">
    <name type="scientific">Gottschalkia acidurici (strain ATCC 7906 / DSM 604 / BCRC 14475 / CIP 104303 / KCTC 5404 / NCIMB 10678 / 9a)</name>
    <name type="common">Clostridium acidurici</name>
    <dbReference type="NCBI Taxonomy" id="1128398"/>
    <lineage>
        <taxon>Bacteria</taxon>
        <taxon>Bacillati</taxon>
        <taxon>Bacillota</taxon>
        <taxon>Tissierellia</taxon>
        <taxon>Tissierellales</taxon>
        <taxon>Gottschalkiaceae</taxon>
        <taxon>Gottschalkia</taxon>
    </lineage>
</organism>
<gene>
    <name evidence="11" type="primary">glgP</name>
    <name evidence="11" type="ordered locus">Curi_c06000</name>
</gene>
<keyword evidence="7 10" id="KW-0119">Carbohydrate metabolism</keyword>
<dbReference type="AlphaFoldDB" id="K0AWR2"/>
<keyword evidence="6 9" id="KW-0663">Pyridoxal phosphate</keyword>
<comment type="catalytic activity">
    <reaction evidence="1 10">
        <text>[(1-&gt;4)-alpha-D-glucosyl](n) + phosphate = [(1-&gt;4)-alpha-D-glucosyl](n-1) + alpha-D-glucose 1-phosphate</text>
        <dbReference type="Rhea" id="RHEA:41732"/>
        <dbReference type="Rhea" id="RHEA-COMP:9584"/>
        <dbReference type="Rhea" id="RHEA-COMP:9586"/>
        <dbReference type="ChEBI" id="CHEBI:15444"/>
        <dbReference type="ChEBI" id="CHEBI:43474"/>
        <dbReference type="ChEBI" id="CHEBI:58601"/>
        <dbReference type="EC" id="2.4.1.1"/>
    </reaction>
</comment>
<sequence>MLRSKEKFKEIFVDRIETIYGISLEESSDLEQYTALSSMIKDYIHRNWVQTHKRYNDAKAKQVYYLSIEFLPGKQLGTNLLNLGLTDICKEALSDLNISLEELESIENDPGIGNGGLGRLGSCFLESMASSNLPGHGCTIRYEHGLFRQKIIGEDQVEVIDDWIENGNVWEVRKPNRAVEVKFGGNVKMDNVDGRTVFIHENYDTVLAVPHDMPVIGYNNNTVNTLRLFSAEVKEEVDYTLLSGDETRKSLEYEVAVKKISESLYPNDESHEGKVLRLKQQYFLVSAGLQTIIKRYRRKGGAIRNFYKDIAIHINDTHPSLAIPELMRIFLDEYKLGWDEAWGIVTKTISYTNHTIMPEALEKWSIDMFKGLLPRIYMIVEEINRRFNLELERKYGQDENKKREMSILYHGQVHMANLAIIGSHSVNGVAKVHTEILKNQVMKNFYEFYPEKFNNKTNGITHRTWLLKANPSLSKLITSAIGDTWITKPSHLTDLLRFKEDNSFKEQVMKSKKENKELLQKIIEDKHGISIDTNSIIDVQVKRIHEYKRQLLNVLHILDLYYRLKDNPKLDIYPRTFIFGGKAAPGYFMAKRVINLINSVGKIVNNDKSLNDKIKVIYLEGYRASLAERIFPATDVSEQISTASKEASGTGNMKFMLNGALTIGTLDGANIEIRNAVGDENFFKFGLTVQEVLKYYADGGYNSREIYDRNFRIKRILNSLVDGSIFGTKDRFRCIYDSLLYHNDQYFVLKDFEEYVRTQNKVEQKFKDKNSWAESCIVNIANAGIFSSDRTIKEYAEEIWNIEEVLK</sequence>
<dbReference type="NCBIfam" id="TIGR02093">
    <property type="entry name" value="P_ylase"/>
    <property type="match status" value="1"/>
</dbReference>
<evidence type="ECO:0000256" key="3">
    <source>
        <dbReference type="ARBA" id="ARBA00006047"/>
    </source>
</evidence>
<evidence type="ECO:0000256" key="9">
    <source>
        <dbReference type="PIRSR" id="PIRSR000460-1"/>
    </source>
</evidence>
<dbReference type="STRING" id="1128398.Curi_c06000"/>
<name>K0AWR2_GOTA9</name>
<reference evidence="11 12" key="1">
    <citation type="journal article" date="2012" name="PLoS ONE">
        <title>The purine-utilizing bacterium Clostridium acidurici 9a: a genome-guided metabolic reconsideration.</title>
        <authorList>
            <person name="Hartwich K."/>
            <person name="Poehlein A."/>
            <person name="Daniel R."/>
        </authorList>
    </citation>
    <scope>NUCLEOTIDE SEQUENCE [LARGE SCALE GENOMIC DNA]</scope>
    <source>
        <strain evidence="12">ATCC 7906 / DSM 604 / BCRC 14475 / CIP 104303 / KCTC 5404 / NCIMB 10678 / 9a</strain>
    </source>
</reference>
<accession>K0AWR2</accession>
<evidence type="ECO:0000256" key="10">
    <source>
        <dbReference type="RuleBase" id="RU000587"/>
    </source>
</evidence>
<keyword evidence="4 10" id="KW-0328">Glycosyltransferase</keyword>
<keyword evidence="5 10" id="KW-0808">Transferase</keyword>
<evidence type="ECO:0000313" key="11">
    <source>
        <dbReference type="EMBL" id="AFS77674.1"/>
    </source>
</evidence>
<dbReference type="CDD" id="cd04300">
    <property type="entry name" value="GT35_Glycogen_Phosphorylase"/>
    <property type="match status" value="1"/>
</dbReference>
<evidence type="ECO:0000256" key="6">
    <source>
        <dbReference type="ARBA" id="ARBA00022898"/>
    </source>
</evidence>
<dbReference type="GO" id="GO:0030170">
    <property type="term" value="F:pyridoxal phosphate binding"/>
    <property type="evidence" value="ECO:0007669"/>
    <property type="project" value="InterPro"/>
</dbReference>
<dbReference type="InterPro" id="IPR000811">
    <property type="entry name" value="Glyco_trans_35"/>
</dbReference>
<evidence type="ECO:0000256" key="7">
    <source>
        <dbReference type="ARBA" id="ARBA00023277"/>
    </source>
</evidence>
<evidence type="ECO:0000256" key="1">
    <source>
        <dbReference type="ARBA" id="ARBA00001275"/>
    </source>
</evidence>
<dbReference type="Proteomes" id="UP000006094">
    <property type="component" value="Chromosome"/>
</dbReference>
<proteinExistence type="inferred from homology"/>
<evidence type="ECO:0000256" key="2">
    <source>
        <dbReference type="ARBA" id="ARBA00001933"/>
    </source>
</evidence>
<dbReference type="PROSITE" id="PS00102">
    <property type="entry name" value="PHOSPHORYLASE"/>
    <property type="match status" value="1"/>
</dbReference>
<dbReference type="eggNOG" id="COG0058">
    <property type="taxonomic scope" value="Bacteria"/>
</dbReference>